<dbReference type="AlphaFoldDB" id="A0A067DKI7"/>
<keyword evidence="3" id="KW-1185">Reference proteome</keyword>
<organism evidence="2 3">
    <name type="scientific">Citrus sinensis</name>
    <name type="common">Sweet orange</name>
    <name type="synonym">Citrus aurantium var. sinensis</name>
    <dbReference type="NCBI Taxonomy" id="2711"/>
    <lineage>
        <taxon>Eukaryota</taxon>
        <taxon>Viridiplantae</taxon>
        <taxon>Streptophyta</taxon>
        <taxon>Embryophyta</taxon>
        <taxon>Tracheophyta</taxon>
        <taxon>Spermatophyta</taxon>
        <taxon>Magnoliopsida</taxon>
        <taxon>eudicotyledons</taxon>
        <taxon>Gunneridae</taxon>
        <taxon>Pentapetalae</taxon>
        <taxon>rosids</taxon>
        <taxon>malvids</taxon>
        <taxon>Sapindales</taxon>
        <taxon>Rutaceae</taxon>
        <taxon>Aurantioideae</taxon>
        <taxon>Citrus</taxon>
    </lineage>
</organism>
<dbReference type="EMBL" id="KK786961">
    <property type="protein sequence ID" value="KDO39107.1"/>
    <property type="molecule type" value="Genomic_DNA"/>
</dbReference>
<evidence type="ECO:0000313" key="3">
    <source>
        <dbReference type="Proteomes" id="UP000027120"/>
    </source>
</evidence>
<dbReference type="EMBL" id="KK786961">
    <property type="protein sequence ID" value="KDO39106.1"/>
    <property type="molecule type" value="Genomic_DNA"/>
</dbReference>
<keyword evidence="1" id="KW-1133">Transmembrane helix</keyword>
<keyword evidence="1" id="KW-0812">Transmembrane</keyword>
<evidence type="ECO:0000313" key="2">
    <source>
        <dbReference type="EMBL" id="KDO39106.1"/>
    </source>
</evidence>
<gene>
    <name evidence="2" type="ORF">CISIN_1g035065mg</name>
</gene>
<dbReference type="Proteomes" id="UP000027120">
    <property type="component" value="Unassembled WGS sequence"/>
</dbReference>
<evidence type="ECO:0000256" key="1">
    <source>
        <dbReference type="SAM" id="Phobius"/>
    </source>
</evidence>
<feature type="transmembrane region" description="Helical" evidence="1">
    <location>
        <begin position="17"/>
        <end position="35"/>
    </location>
</feature>
<reference evidence="2 3" key="1">
    <citation type="submission" date="2014-04" db="EMBL/GenBank/DDBJ databases">
        <authorList>
            <consortium name="International Citrus Genome Consortium"/>
            <person name="Gmitter F."/>
            <person name="Chen C."/>
            <person name="Farmerie W."/>
            <person name="Harkins T."/>
            <person name="Desany B."/>
            <person name="Mohiuddin M."/>
            <person name="Kodira C."/>
            <person name="Borodovsky M."/>
            <person name="Lomsadze A."/>
            <person name="Burns P."/>
            <person name="Jenkins J."/>
            <person name="Prochnik S."/>
            <person name="Shu S."/>
            <person name="Chapman J."/>
            <person name="Pitluck S."/>
            <person name="Schmutz J."/>
            <person name="Rokhsar D."/>
        </authorList>
    </citation>
    <scope>NUCLEOTIDE SEQUENCE</scope>
</reference>
<protein>
    <submittedName>
        <fullName evidence="2">Uncharacterized protein</fullName>
    </submittedName>
</protein>
<sequence length="74" mass="8208">MPLIQAPPLDQRFLDGHSAYFVVSVAFLVISNFVLKDLQLNGRGIRNNGSNMIYLCNAMSIGDQNDNEGQLCFC</sequence>
<accession>A0A067DKI7</accession>
<name>A0A067DKI7_CITSI</name>
<keyword evidence="1" id="KW-0472">Membrane</keyword>
<proteinExistence type="predicted"/>